<feature type="domain" description="Zinc finger CGNR" evidence="1">
    <location>
        <begin position="160"/>
        <end position="197"/>
    </location>
</feature>
<evidence type="ECO:0000313" key="5">
    <source>
        <dbReference type="Proteomes" id="UP000215043"/>
    </source>
</evidence>
<dbReference type="Gene3D" id="1.10.3300.10">
    <property type="entry name" value="Jann2411-like domain"/>
    <property type="match status" value="1"/>
</dbReference>
<dbReference type="InterPro" id="IPR023286">
    <property type="entry name" value="ABATE_dom_sf"/>
</dbReference>
<protein>
    <recommendedName>
        <fullName evidence="1">Zinc finger CGNR domain-containing protein</fullName>
    </recommendedName>
</protein>
<reference evidence="3 4" key="1">
    <citation type="journal article" date="2014" name="PLoS ONE">
        <title>Identification and Characterization of a New Erythromycin Biosynthetic Gene Cluster in Actinopolyspora erythraea YIM90600, a Novel Erythronolide-Producing Halophilic Actinomycete Isolated from Salt Field.</title>
        <authorList>
            <person name="Chen D."/>
            <person name="Feng J."/>
            <person name="Huang L."/>
            <person name="Zhang Q."/>
            <person name="Wu J."/>
            <person name="Zhu X."/>
            <person name="Duan Y."/>
            <person name="Xu Z."/>
        </authorList>
    </citation>
    <scope>NUCLEOTIDE SEQUENCE [LARGE SCALE GENOMIC DNA]</scope>
    <source>
        <strain evidence="3 4">YIM90600</strain>
    </source>
</reference>
<keyword evidence="4" id="KW-1185">Reference proteome</keyword>
<dbReference type="AlphaFoldDB" id="A0A099D9J4"/>
<evidence type="ECO:0000313" key="3">
    <source>
        <dbReference type="EMBL" id="KGI82754.1"/>
    </source>
</evidence>
<dbReference type="SUPFAM" id="SSF160904">
    <property type="entry name" value="Jann2411-like"/>
    <property type="match status" value="1"/>
</dbReference>
<organism evidence="2 5">
    <name type="scientific">Actinopolyspora erythraea</name>
    <dbReference type="NCBI Taxonomy" id="414996"/>
    <lineage>
        <taxon>Bacteria</taxon>
        <taxon>Bacillati</taxon>
        <taxon>Actinomycetota</taxon>
        <taxon>Actinomycetes</taxon>
        <taxon>Actinopolysporales</taxon>
        <taxon>Actinopolysporaceae</taxon>
        <taxon>Actinopolyspora</taxon>
    </lineage>
</organism>
<dbReference type="PANTHER" id="PTHR35525">
    <property type="entry name" value="BLL6575 PROTEIN"/>
    <property type="match status" value="1"/>
</dbReference>
<gene>
    <name evidence="2" type="ORF">CDG81_22415</name>
    <name evidence="3" type="ORF">IL38_02430</name>
</gene>
<dbReference type="eggNOG" id="COG5516">
    <property type="taxonomic scope" value="Bacteria"/>
</dbReference>
<dbReference type="KEGG" id="aey:CDG81_22415"/>
<dbReference type="PANTHER" id="PTHR35525:SF3">
    <property type="entry name" value="BLL6575 PROTEIN"/>
    <property type="match status" value="1"/>
</dbReference>
<evidence type="ECO:0000313" key="2">
    <source>
        <dbReference type="EMBL" id="ASU80568.1"/>
    </source>
</evidence>
<dbReference type="Pfam" id="PF11706">
    <property type="entry name" value="zf-CGNR"/>
    <property type="match status" value="1"/>
</dbReference>
<dbReference type="EMBL" id="CP022752">
    <property type="protein sequence ID" value="ASU80568.1"/>
    <property type="molecule type" value="Genomic_DNA"/>
</dbReference>
<dbReference type="HOGENOM" id="CLU_087298_3_0_11"/>
<name>A0A099D9J4_9ACTN</name>
<evidence type="ECO:0000259" key="1">
    <source>
        <dbReference type="Pfam" id="PF11706"/>
    </source>
</evidence>
<proteinExistence type="predicted"/>
<dbReference type="Proteomes" id="UP000029737">
    <property type="component" value="Unassembled WGS sequence"/>
</dbReference>
<dbReference type="InterPro" id="IPR010852">
    <property type="entry name" value="ABATE"/>
</dbReference>
<accession>A0A099D9J4</accession>
<dbReference type="Pfam" id="PF07336">
    <property type="entry name" value="ABATE"/>
    <property type="match status" value="1"/>
</dbReference>
<sequence length="201" mass="22583">MADWSAAALIGDHPALLFVNTVGGRTRARDVEYLHEFTDAADWAHAAGLLEPQEHEYLLSRAAHDPAEAGGALAELREQREALHAFLLAGVERIRCERAVRDRVKADILAAQREAEPTELFRDRRSWVFDVARLGPRLVARRAALASAELLLSEQRSLIGVCGRCSWLFLDPSPSRRRRWCSMAICGNRAKVERHQRGRGR</sequence>
<reference evidence="2 5" key="2">
    <citation type="submission" date="2017-08" db="EMBL/GenBank/DDBJ databases">
        <title>The complete genome sequence of moderately halophilic actinomycete Actinopolyspora erythraea YIM 90600, the producer of novel erythromycin, novel actinopolysporins A-C and tubercidin.</title>
        <authorList>
            <person name="Yin M."/>
            <person name="Tang S."/>
        </authorList>
    </citation>
    <scope>NUCLEOTIDE SEQUENCE [LARGE SCALE GENOMIC DNA]</scope>
    <source>
        <strain evidence="2 5">YIM 90600</strain>
    </source>
</reference>
<dbReference type="EMBL" id="JPMV01000009">
    <property type="protein sequence ID" value="KGI82754.1"/>
    <property type="molecule type" value="Genomic_DNA"/>
</dbReference>
<evidence type="ECO:0000313" key="4">
    <source>
        <dbReference type="Proteomes" id="UP000029737"/>
    </source>
</evidence>
<dbReference type="InterPro" id="IPR021005">
    <property type="entry name" value="Znf_CGNR"/>
</dbReference>
<dbReference type="OrthoDB" id="123307at2"/>
<dbReference type="Proteomes" id="UP000215043">
    <property type="component" value="Chromosome"/>
</dbReference>
<dbReference type="RefSeq" id="WP_043569785.1">
    <property type="nucleotide sequence ID" value="NZ_CP022752.1"/>
</dbReference>